<feature type="domain" description="HPS5-like beta-propeller" evidence="1">
    <location>
        <begin position="36"/>
        <end position="315"/>
    </location>
</feature>
<dbReference type="Gene3D" id="2.130.10.10">
    <property type="entry name" value="YVTN repeat-like/Quinoprotein amine dehydrogenase"/>
    <property type="match status" value="1"/>
</dbReference>
<dbReference type="PANTHER" id="PTHR23287">
    <property type="entry name" value="RUBY-EYE2-LIKE PROTEIN"/>
    <property type="match status" value="1"/>
</dbReference>
<dbReference type="GO" id="GO:0005737">
    <property type="term" value="C:cytoplasm"/>
    <property type="evidence" value="ECO:0007669"/>
    <property type="project" value="GOC"/>
</dbReference>
<dbReference type="AlphaFoldDB" id="A0A2D4HMX8"/>
<organism evidence="2">
    <name type="scientific">Micrurus lemniscatus lemniscatus</name>
    <dbReference type="NCBI Taxonomy" id="129467"/>
    <lineage>
        <taxon>Eukaryota</taxon>
        <taxon>Metazoa</taxon>
        <taxon>Chordata</taxon>
        <taxon>Craniata</taxon>
        <taxon>Vertebrata</taxon>
        <taxon>Euteleostomi</taxon>
        <taxon>Lepidosauria</taxon>
        <taxon>Squamata</taxon>
        <taxon>Bifurcata</taxon>
        <taxon>Unidentata</taxon>
        <taxon>Episquamata</taxon>
        <taxon>Toxicofera</taxon>
        <taxon>Serpentes</taxon>
        <taxon>Colubroidea</taxon>
        <taxon>Elapidae</taxon>
        <taxon>Elapinae</taxon>
        <taxon>Micrurus</taxon>
    </lineage>
</organism>
<dbReference type="InterPro" id="IPR056499">
    <property type="entry name" value="Beta-prop_HPS5-like"/>
</dbReference>
<reference evidence="2" key="2">
    <citation type="submission" date="2017-11" db="EMBL/GenBank/DDBJ databases">
        <title>Coralsnake Venomics: Analyses of Venom Gland Transcriptomes and Proteomes of Six Brazilian Taxa.</title>
        <authorList>
            <person name="Aird S.D."/>
            <person name="Jorge da Silva N."/>
            <person name="Qiu L."/>
            <person name="Villar-Briones A."/>
            <person name="Aparecida-Saddi V."/>
            <person name="Campos-Telles M.P."/>
            <person name="Grau M."/>
            <person name="Mikheyev A.S."/>
        </authorList>
    </citation>
    <scope>NUCLEOTIDE SEQUENCE</scope>
    <source>
        <tissue evidence="2">Venom_gland</tissue>
    </source>
</reference>
<evidence type="ECO:0000313" key="2">
    <source>
        <dbReference type="EMBL" id="LAA73256.1"/>
    </source>
</evidence>
<name>A0A2D4HMX8_MICLE</name>
<dbReference type="SMART" id="SM00320">
    <property type="entry name" value="WD40"/>
    <property type="match status" value="3"/>
</dbReference>
<sequence>MASVISSFTFKEFCPLYYLLNAIPTKIQKGFRSIVVYLTALDTNEDYIAVGSSIGMLYLYCRHLNHMKKYNFEGKNESITVVKLLNCFDDLVAVGTVSGKIAIFQLVSSLPGRNKQLRRFNVSGFHKSSITALAWSPNGMKLFSGDDRGKIVYSALDLDQGLCNSSLILEEPSSIVQLDYSQKVLLISTLQRTVLFYTEEKSVKQVGTQPRKITGKFGACFIPGLRKQSDLMLFAARPGIRLWKSDVHGTVQATYLLKDVFAAGMKPFELYPRADSFNKSSCNFPERQFGFISCFSQEGWVLSWNEYSIYMLDTVNQVRKPSQNARNL</sequence>
<dbReference type="Pfam" id="PF23756">
    <property type="entry name" value="Beta-prop_HPS5"/>
    <property type="match status" value="1"/>
</dbReference>
<dbReference type="EMBL" id="IACK01038904">
    <property type="protein sequence ID" value="LAA73257.1"/>
    <property type="molecule type" value="Transcribed_RNA"/>
</dbReference>
<evidence type="ECO:0000259" key="1">
    <source>
        <dbReference type="Pfam" id="PF23756"/>
    </source>
</evidence>
<reference evidence="2" key="1">
    <citation type="submission" date="2017-07" db="EMBL/GenBank/DDBJ databases">
        <authorList>
            <person name="Mikheyev A."/>
            <person name="Grau M."/>
        </authorList>
    </citation>
    <scope>NUCLEOTIDE SEQUENCE</scope>
    <source>
        <tissue evidence="2">Venom_gland</tissue>
    </source>
</reference>
<dbReference type="GO" id="GO:0032527">
    <property type="term" value="P:protein exit from endoplasmic reticulum"/>
    <property type="evidence" value="ECO:0007669"/>
    <property type="project" value="TreeGrafter"/>
</dbReference>
<accession>A0A2D4HMX8</accession>
<protein>
    <recommendedName>
        <fullName evidence="1">HPS5-like beta-propeller domain-containing protein</fullName>
    </recommendedName>
</protein>
<dbReference type="InterPro" id="IPR015943">
    <property type="entry name" value="WD40/YVTN_repeat-like_dom_sf"/>
</dbReference>
<dbReference type="EMBL" id="IACK01038903">
    <property type="protein sequence ID" value="LAA73256.1"/>
    <property type="molecule type" value="Transcribed_RNA"/>
</dbReference>
<dbReference type="PANTHER" id="PTHR23287:SF16">
    <property type="entry name" value="TECTONIN BETA-PROPELLER REPEAT-CONTAINING PROTEIN 2"/>
    <property type="match status" value="1"/>
</dbReference>
<dbReference type="InterPro" id="IPR001680">
    <property type="entry name" value="WD40_rpt"/>
</dbReference>
<dbReference type="SUPFAM" id="SSF50978">
    <property type="entry name" value="WD40 repeat-like"/>
    <property type="match status" value="1"/>
</dbReference>
<proteinExistence type="predicted"/>
<dbReference type="InterPro" id="IPR036322">
    <property type="entry name" value="WD40_repeat_dom_sf"/>
</dbReference>